<evidence type="ECO:0000256" key="1">
    <source>
        <dbReference type="SAM" id="MobiDB-lite"/>
    </source>
</evidence>
<accession>A0A9W7X9Z5</accession>
<feature type="region of interest" description="Disordered" evidence="1">
    <location>
        <begin position="95"/>
        <end position="116"/>
    </location>
</feature>
<gene>
    <name evidence="2" type="ORF">BS78_K324700</name>
</gene>
<feature type="region of interest" description="Disordered" evidence="1">
    <location>
        <begin position="144"/>
        <end position="225"/>
    </location>
</feature>
<dbReference type="AlphaFoldDB" id="A0A9W7X9Z5"/>
<reference evidence="2 3" key="1">
    <citation type="submission" date="2022-10" db="EMBL/GenBank/DDBJ databases">
        <title>WGS assembly of Paspalum vaginatum 540-79.</title>
        <authorList>
            <person name="Sun G."/>
            <person name="Wase N."/>
            <person name="Shu S."/>
            <person name="Jenkins J."/>
            <person name="Zhou B."/>
            <person name="Torres-Rodriguez J."/>
            <person name="Chen C."/>
            <person name="Sandor L."/>
            <person name="Plott C."/>
            <person name="Yoshinga Y."/>
            <person name="Daum C."/>
            <person name="Qi P."/>
            <person name="Barry K."/>
            <person name="Lipzen A."/>
            <person name="Berry L."/>
            <person name="Pedersen C."/>
            <person name="Gottilla T."/>
            <person name="Foltz A."/>
            <person name="Yu H."/>
            <person name="O'Malley R."/>
            <person name="Zhang C."/>
            <person name="Devos K."/>
            <person name="Sigmon B."/>
            <person name="Yu B."/>
            <person name="Obata T."/>
            <person name="Schmutz J."/>
            <person name="Schnable J."/>
        </authorList>
    </citation>
    <scope>NUCLEOTIDE SEQUENCE [LARGE SCALE GENOMIC DNA]</scope>
    <source>
        <strain evidence="3">cv. 540-79</strain>
    </source>
</reference>
<protein>
    <submittedName>
        <fullName evidence="2">Uncharacterized protein</fullName>
    </submittedName>
</protein>
<comment type="caution">
    <text evidence="2">The sequence shown here is derived from an EMBL/GenBank/DDBJ whole genome shotgun (WGS) entry which is preliminary data.</text>
</comment>
<feature type="compositionally biased region" description="Low complexity" evidence="1">
    <location>
        <begin position="43"/>
        <end position="60"/>
    </location>
</feature>
<feature type="compositionally biased region" description="Low complexity" evidence="1">
    <location>
        <begin position="95"/>
        <end position="111"/>
    </location>
</feature>
<evidence type="ECO:0000313" key="3">
    <source>
        <dbReference type="Proteomes" id="UP001164776"/>
    </source>
</evidence>
<keyword evidence="3" id="KW-1185">Reference proteome</keyword>
<feature type="region of interest" description="Disordered" evidence="1">
    <location>
        <begin position="1"/>
        <end position="79"/>
    </location>
</feature>
<sequence>MRSRREAQRRGSVARPSLLCDRTSASAGPSRKSDRRPKPHSFADSSTLTAAMASAARSGARPTRSRCSRESPPSTSASLVTSLFCALPLLRRRSPAAPRAGPAPRQRTAAADGALPPTVTGAAAPLAASTDGIDVAVKGLSASPLRTSWPGHFLRAPPSPCRLPPPSDSPPPLPAVGPSLDPLPPRVDPPPPRPTGDENGARRPQAKKAARAMASDGAPSPAPATVAGVTGSSVCLFCEAMCLCHGGDGPTQLDCTYKGAVPEAHALNHSWREIVSLTSDEIDTKNRVWRCKAWSTFVQLRRFH</sequence>
<feature type="compositionally biased region" description="Pro residues" evidence="1">
    <location>
        <begin position="157"/>
        <end position="194"/>
    </location>
</feature>
<proteinExistence type="predicted"/>
<evidence type="ECO:0000313" key="2">
    <source>
        <dbReference type="EMBL" id="KAJ1254793.1"/>
    </source>
</evidence>
<organism evidence="2 3">
    <name type="scientific">Paspalum vaginatum</name>
    <name type="common">seashore paspalum</name>
    <dbReference type="NCBI Taxonomy" id="158149"/>
    <lineage>
        <taxon>Eukaryota</taxon>
        <taxon>Viridiplantae</taxon>
        <taxon>Streptophyta</taxon>
        <taxon>Embryophyta</taxon>
        <taxon>Tracheophyta</taxon>
        <taxon>Spermatophyta</taxon>
        <taxon>Magnoliopsida</taxon>
        <taxon>Liliopsida</taxon>
        <taxon>Poales</taxon>
        <taxon>Poaceae</taxon>
        <taxon>PACMAD clade</taxon>
        <taxon>Panicoideae</taxon>
        <taxon>Andropogonodae</taxon>
        <taxon>Paspaleae</taxon>
        <taxon>Paspalinae</taxon>
        <taxon>Paspalum</taxon>
    </lineage>
</organism>
<dbReference type="EMBL" id="MU629893">
    <property type="protein sequence ID" value="KAJ1254793.1"/>
    <property type="molecule type" value="Genomic_DNA"/>
</dbReference>
<dbReference type="Proteomes" id="UP001164776">
    <property type="component" value="Unassembled WGS sequence"/>
</dbReference>
<name>A0A9W7X9Z5_9POAL</name>